<accession>A0A9W6BX26</accession>
<evidence type="ECO:0000256" key="1">
    <source>
        <dbReference type="SAM" id="MobiDB-lite"/>
    </source>
</evidence>
<dbReference type="EMBL" id="BRXU01000029">
    <property type="protein sequence ID" value="GLC59673.1"/>
    <property type="molecule type" value="Genomic_DNA"/>
</dbReference>
<organism evidence="2 3">
    <name type="scientific">Pleodorina starrii</name>
    <dbReference type="NCBI Taxonomy" id="330485"/>
    <lineage>
        <taxon>Eukaryota</taxon>
        <taxon>Viridiplantae</taxon>
        <taxon>Chlorophyta</taxon>
        <taxon>core chlorophytes</taxon>
        <taxon>Chlorophyceae</taxon>
        <taxon>CS clade</taxon>
        <taxon>Chlamydomonadales</taxon>
        <taxon>Volvocaceae</taxon>
        <taxon>Pleodorina</taxon>
    </lineage>
</organism>
<keyword evidence="3" id="KW-1185">Reference proteome</keyword>
<name>A0A9W6BX26_9CHLO</name>
<sequence>MEMLVQQLADGGLLASWRPTRSVIRENLYCLGFRPALVCESHKDSVRGADSWIIRKAPYLKLSLPASKSYQGRSNSPEEFKGTYVGSYTWAELQLYDSDGKVVSTSGDPRLYTNLHADSRRQTFFVLLGTDSELVDTMNRCVFAPSPPAAAVDAMRQAMRKQELEASLRNGSITQKAVGVHELVFEICAQYPAWRHFIYGAKMVVHLRPAECNKATGAFSDFLDIHRKQQANAPYSESPDEAATRLKAETKEEAGAAAVNAEAVADEEESATSQLEQAKFLMLIMSDVKQEDLEKADTQGLLDLQKYARLVLDSEPGNKNALALMERLNQLLAAKETGKEEAPLMSLVADSSTAPATTAAVAPAVVDKAVGTPPGATPAVADANEAEVKP</sequence>
<reference evidence="2 3" key="1">
    <citation type="journal article" date="2023" name="Commun. Biol.">
        <title>Reorganization of the ancestral sex-determining regions during the evolution of trioecy in Pleodorina starrii.</title>
        <authorList>
            <person name="Takahashi K."/>
            <person name="Suzuki S."/>
            <person name="Kawai-Toyooka H."/>
            <person name="Yamamoto K."/>
            <person name="Hamaji T."/>
            <person name="Ootsuki R."/>
            <person name="Yamaguchi H."/>
            <person name="Kawachi M."/>
            <person name="Higashiyama T."/>
            <person name="Nozaki H."/>
        </authorList>
    </citation>
    <scope>NUCLEOTIDE SEQUENCE [LARGE SCALE GENOMIC DNA]</scope>
    <source>
        <strain evidence="2 3">NIES-4479</strain>
    </source>
</reference>
<dbReference type="AlphaFoldDB" id="A0A9W6BX26"/>
<dbReference type="Proteomes" id="UP001165080">
    <property type="component" value="Unassembled WGS sequence"/>
</dbReference>
<protein>
    <submittedName>
        <fullName evidence="2">Uncharacterized protein</fullName>
    </submittedName>
</protein>
<proteinExistence type="predicted"/>
<comment type="caution">
    <text evidence="2">The sequence shown here is derived from an EMBL/GenBank/DDBJ whole genome shotgun (WGS) entry which is preliminary data.</text>
</comment>
<feature type="region of interest" description="Disordered" evidence="1">
    <location>
        <begin position="370"/>
        <end position="390"/>
    </location>
</feature>
<evidence type="ECO:0000313" key="3">
    <source>
        <dbReference type="Proteomes" id="UP001165080"/>
    </source>
</evidence>
<evidence type="ECO:0000313" key="2">
    <source>
        <dbReference type="EMBL" id="GLC59673.1"/>
    </source>
</evidence>
<gene>
    <name evidence="2" type="primary">PLEST010523</name>
    <name evidence="2" type="ORF">PLESTB_001520900</name>
</gene>